<gene>
    <name evidence="3" type="ORF">FC093_15390</name>
</gene>
<comment type="caution">
    <text evidence="3">The sequence shown here is derived from an EMBL/GenBank/DDBJ whole genome shotgun (WGS) entry which is preliminary data.</text>
</comment>
<dbReference type="Proteomes" id="UP000305848">
    <property type="component" value="Unassembled WGS sequence"/>
</dbReference>
<accession>A0A4U3KY09</accession>
<feature type="transmembrane region" description="Helical" evidence="2">
    <location>
        <begin position="16"/>
        <end position="37"/>
    </location>
</feature>
<dbReference type="EMBL" id="SZQL01000012">
    <property type="protein sequence ID" value="TKK67262.1"/>
    <property type="molecule type" value="Genomic_DNA"/>
</dbReference>
<dbReference type="AlphaFoldDB" id="A0A4U3KY09"/>
<organism evidence="3 4">
    <name type="scientific">Ilyomonas limi</name>
    <dbReference type="NCBI Taxonomy" id="2575867"/>
    <lineage>
        <taxon>Bacteria</taxon>
        <taxon>Pseudomonadati</taxon>
        <taxon>Bacteroidota</taxon>
        <taxon>Chitinophagia</taxon>
        <taxon>Chitinophagales</taxon>
        <taxon>Chitinophagaceae</taxon>
        <taxon>Ilyomonas</taxon>
    </lineage>
</organism>
<evidence type="ECO:0000256" key="1">
    <source>
        <dbReference type="SAM" id="MobiDB-lite"/>
    </source>
</evidence>
<name>A0A4U3KY09_9BACT</name>
<proteinExistence type="predicted"/>
<keyword evidence="2" id="KW-1133">Transmembrane helix</keyword>
<keyword evidence="2" id="KW-0472">Membrane</keyword>
<keyword evidence="2" id="KW-0812">Transmembrane</keyword>
<evidence type="ECO:0000313" key="3">
    <source>
        <dbReference type="EMBL" id="TKK67262.1"/>
    </source>
</evidence>
<dbReference type="RefSeq" id="WP_137262692.1">
    <property type="nucleotide sequence ID" value="NZ_SZQL01000012.1"/>
</dbReference>
<protein>
    <submittedName>
        <fullName evidence="3">Uncharacterized protein</fullName>
    </submittedName>
</protein>
<feature type="region of interest" description="Disordered" evidence="1">
    <location>
        <begin position="43"/>
        <end position="68"/>
    </location>
</feature>
<sequence>MKKPPFEQKRNSTTNLWLGIIAAELAVVAVALVRIAADIAASTSAGTIRKPPPPPPQKEFDTTQRSIL</sequence>
<evidence type="ECO:0000256" key="2">
    <source>
        <dbReference type="SAM" id="Phobius"/>
    </source>
</evidence>
<reference evidence="3 4" key="1">
    <citation type="submission" date="2019-05" db="EMBL/GenBank/DDBJ databases">
        <title>Panacibacter sp. strain 17mud1-8 Genome sequencing and assembly.</title>
        <authorList>
            <person name="Chhetri G."/>
        </authorList>
    </citation>
    <scope>NUCLEOTIDE SEQUENCE [LARGE SCALE GENOMIC DNA]</scope>
    <source>
        <strain evidence="3 4">17mud1-8</strain>
    </source>
</reference>
<keyword evidence="4" id="KW-1185">Reference proteome</keyword>
<evidence type="ECO:0000313" key="4">
    <source>
        <dbReference type="Proteomes" id="UP000305848"/>
    </source>
</evidence>